<accession>A0A3B0THV3</accession>
<gene>
    <name evidence="1" type="ORF">MNBD_ALPHA11-353</name>
</gene>
<name>A0A3B0THV3_9ZZZZ</name>
<sequence>MRHLVALAIYIVFAVITIAPANAFEVIAVPSDVNAINLSAAIDVVEGTDGRVRLSTAPGADGIVRRIEVLAAKEGTNPAWALFALSN</sequence>
<dbReference type="EMBL" id="UOEQ01000168">
    <property type="protein sequence ID" value="VAW18235.1"/>
    <property type="molecule type" value="Genomic_DNA"/>
</dbReference>
<dbReference type="AlphaFoldDB" id="A0A3B0THV3"/>
<feature type="non-terminal residue" evidence="1">
    <location>
        <position position="87"/>
    </location>
</feature>
<reference evidence="1" key="1">
    <citation type="submission" date="2018-06" db="EMBL/GenBank/DDBJ databases">
        <authorList>
            <person name="Zhirakovskaya E."/>
        </authorList>
    </citation>
    <scope>NUCLEOTIDE SEQUENCE</scope>
</reference>
<organism evidence="1">
    <name type="scientific">hydrothermal vent metagenome</name>
    <dbReference type="NCBI Taxonomy" id="652676"/>
    <lineage>
        <taxon>unclassified sequences</taxon>
        <taxon>metagenomes</taxon>
        <taxon>ecological metagenomes</taxon>
    </lineage>
</organism>
<proteinExistence type="predicted"/>
<protein>
    <submittedName>
        <fullName evidence="1">Uncharacterized protein</fullName>
    </submittedName>
</protein>
<evidence type="ECO:0000313" key="1">
    <source>
        <dbReference type="EMBL" id="VAW18235.1"/>
    </source>
</evidence>